<evidence type="ECO:0008006" key="5">
    <source>
        <dbReference type="Google" id="ProtNLM"/>
    </source>
</evidence>
<accession>A0A078BB94</accession>
<feature type="transmembrane region" description="Helical" evidence="2">
    <location>
        <begin position="186"/>
        <end position="207"/>
    </location>
</feature>
<evidence type="ECO:0000313" key="3">
    <source>
        <dbReference type="EMBL" id="CDW90838.1"/>
    </source>
</evidence>
<keyword evidence="4" id="KW-1185">Reference proteome</keyword>
<sequence length="333" mass="38296">MDVPFDPSQSSEVILLSEQRKSNQTLPRAQTMREGTLKLPYQLGVSGLSPRTEQNKGINKQKKNTKDFQIVNQDLTLSVVSADSDMQLDPDSDNNLIALSYIICSIQLLESLLGYAISIIAFKIEKKRDMKLAKTLNRVTILAMIMYNIMIIVQFYLCDLYLFKVIEYNYSDDGDDVVSEKKKTPTIVLLVIILINMIGVTVLTYCARRLFLHYERLLGEYVMFLIKFVETPRSKMAQKYIPPLDPLYEESSVCNTTVSQIFQRRNFSNSNQFANRESRPISKANDDYNYDIDEEGTNYYEPSSQQNDETPSLKLNSNKKIMGNINRSKSQFR</sequence>
<proteinExistence type="predicted"/>
<name>A0A078BB94_STYLE</name>
<feature type="region of interest" description="Disordered" evidence="1">
    <location>
        <begin position="294"/>
        <end position="333"/>
    </location>
</feature>
<keyword evidence="2" id="KW-0812">Transmembrane</keyword>
<reference evidence="3 4" key="1">
    <citation type="submission" date="2014-06" db="EMBL/GenBank/DDBJ databases">
        <authorList>
            <person name="Swart Estienne"/>
        </authorList>
    </citation>
    <scope>NUCLEOTIDE SEQUENCE [LARGE SCALE GENOMIC DNA]</scope>
    <source>
        <strain evidence="3 4">130c</strain>
    </source>
</reference>
<dbReference type="OrthoDB" id="10685894at2759"/>
<evidence type="ECO:0000256" key="1">
    <source>
        <dbReference type="SAM" id="MobiDB-lite"/>
    </source>
</evidence>
<feature type="transmembrane region" description="Helical" evidence="2">
    <location>
        <begin position="141"/>
        <end position="166"/>
    </location>
</feature>
<protein>
    <recommendedName>
        <fullName evidence="5">Transmembrane protein</fullName>
    </recommendedName>
</protein>
<evidence type="ECO:0000313" key="4">
    <source>
        <dbReference type="Proteomes" id="UP000039865"/>
    </source>
</evidence>
<gene>
    <name evidence="3" type="primary">Contig18469.g19609</name>
    <name evidence="3" type="ORF">STYLEM_19985</name>
</gene>
<keyword evidence="2" id="KW-1133">Transmembrane helix</keyword>
<dbReference type="AlphaFoldDB" id="A0A078BB94"/>
<keyword evidence="2" id="KW-0472">Membrane</keyword>
<dbReference type="Proteomes" id="UP000039865">
    <property type="component" value="Unassembled WGS sequence"/>
</dbReference>
<dbReference type="InParanoid" id="A0A078BB94"/>
<dbReference type="EMBL" id="CCKQ01018840">
    <property type="protein sequence ID" value="CDW90838.1"/>
    <property type="molecule type" value="Genomic_DNA"/>
</dbReference>
<feature type="transmembrane region" description="Helical" evidence="2">
    <location>
        <begin position="96"/>
        <end position="120"/>
    </location>
</feature>
<organism evidence="3 4">
    <name type="scientific">Stylonychia lemnae</name>
    <name type="common">Ciliate</name>
    <dbReference type="NCBI Taxonomy" id="5949"/>
    <lineage>
        <taxon>Eukaryota</taxon>
        <taxon>Sar</taxon>
        <taxon>Alveolata</taxon>
        <taxon>Ciliophora</taxon>
        <taxon>Intramacronucleata</taxon>
        <taxon>Spirotrichea</taxon>
        <taxon>Stichotrichia</taxon>
        <taxon>Sporadotrichida</taxon>
        <taxon>Oxytrichidae</taxon>
        <taxon>Stylonychinae</taxon>
        <taxon>Stylonychia</taxon>
    </lineage>
</organism>
<evidence type="ECO:0000256" key="2">
    <source>
        <dbReference type="SAM" id="Phobius"/>
    </source>
</evidence>
<feature type="compositionally biased region" description="Polar residues" evidence="1">
    <location>
        <begin position="300"/>
        <end position="333"/>
    </location>
</feature>